<dbReference type="PANTHER" id="PTHR32089">
    <property type="entry name" value="METHYL-ACCEPTING CHEMOTAXIS PROTEIN MCPB"/>
    <property type="match status" value="1"/>
</dbReference>
<dbReference type="Pfam" id="PF00571">
    <property type="entry name" value="CBS"/>
    <property type="match status" value="1"/>
</dbReference>
<evidence type="ECO:0000259" key="4">
    <source>
        <dbReference type="PROSITE" id="PS50111"/>
    </source>
</evidence>
<dbReference type="GO" id="GO:0006935">
    <property type="term" value="P:chemotaxis"/>
    <property type="evidence" value="ECO:0007669"/>
    <property type="project" value="InterPro"/>
</dbReference>
<dbReference type="RefSeq" id="WP_169280225.1">
    <property type="nucleotide sequence ID" value="NZ_CP051680.1"/>
</dbReference>
<dbReference type="PROSITE" id="PS50111">
    <property type="entry name" value="CHEMOTAXIS_TRANSDUC_2"/>
    <property type="match status" value="1"/>
</dbReference>
<dbReference type="Gene3D" id="1.10.287.950">
    <property type="entry name" value="Methyl-accepting chemotaxis protein"/>
    <property type="match status" value="1"/>
</dbReference>
<dbReference type="PRINTS" id="PR00260">
    <property type="entry name" value="CHEMTRNSDUCR"/>
</dbReference>
<proteinExistence type="inferred from homology"/>
<evidence type="ECO:0000313" key="6">
    <source>
        <dbReference type="Proteomes" id="UP000502248"/>
    </source>
</evidence>
<feature type="domain" description="Methyl-accepting transducer" evidence="4">
    <location>
        <begin position="167"/>
        <end position="383"/>
    </location>
</feature>
<dbReference type="KEGG" id="cheb:HH215_12605"/>
<reference evidence="5 6" key="1">
    <citation type="submission" date="2020-04" db="EMBL/GenBank/DDBJ databases">
        <title>Genome sequencing of novel species.</title>
        <authorList>
            <person name="Heo J."/>
            <person name="Kim S.-J."/>
            <person name="Kim J.-S."/>
            <person name="Hong S.-B."/>
            <person name="Kwon S.-W."/>
        </authorList>
    </citation>
    <scope>NUCLEOTIDE SEQUENCE [LARGE SCALE GENOMIC DNA]</scope>
    <source>
        <strain evidence="5 6">MFER-1</strain>
    </source>
</reference>
<dbReference type="InterPro" id="IPR000644">
    <property type="entry name" value="CBS_dom"/>
</dbReference>
<dbReference type="Proteomes" id="UP000502248">
    <property type="component" value="Chromosome"/>
</dbReference>
<organism evidence="5 6">
    <name type="scientific">Cohnella herbarum</name>
    <dbReference type="NCBI Taxonomy" id="2728023"/>
    <lineage>
        <taxon>Bacteria</taxon>
        <taxon>Bacillati</taxon>
        <taxon>Bacillota</taxon>
        <taxon>Bacilli</taxon>
        <taxon>Bacillales</taxon>
        <taxon>Paenibacillaceae</taxon>
        <taxon>Cohnella</taxon>
    </lineage>
</organism>
<dbReference type="GO" id="GO:0007165">
    <property type="term" value="P:signal transduction"/>
    <property type="evidence" value="ECO:0007669"/>
    <property type="project" value="UniProtKB-KW"/>
</dbReference>
<dbReference type="SMART" id="SM00283">
    <property type="entry name" value="MA"/>
    <property type="match status" value="1"/>
</dbReference>
<dbReference type="PANTHER" id="PTHR32089:SF112">
    <property type="entry name" value="LYSOZYME-LIKE PROTEIN-RELATED"/>
    <property type="match status" value="1"/>
</dbReference>
<evidence type="ECO:0000313" key="5">
    <source>
        <dbReference type="EMBL" id="QJD83938.1"/>
    </source>
</evidence>
<dbReference type="InterPro" id="IPR046342">
    <property type="entry name" value="CBS_dom_sf"/>
</dbReference>
<dbReference type="Gene3D" id="3.10.580.10">
    <property type="entry name" value="CBS-domain"/>
    <property type="match status" value="1"/>
</dbReference>
<sequence length="388" mass="42957">MVSTSVLTKPEAERTTARVSRVIDQPVIEIFQPIVVRDWMKGCPVIPPTQMSDDLVTLFRRKKQFDCVVVCDDLQRPVGLIMKDRFFRLLGSLYGMSLFGHKAISEQMDSAPLIAEISIDPQELIDRALSRGEETFYDAVVLTDNGKFVGVLTMNDLLNVSRLLQREAVSRQIRTIKDTETMITSIHESVDSVSEATNDTQACSERITEITDQGREELDETLQLFKLWSANAVKQEKAVDQLTERSAAADGIIRLIADLADQCNLLAVNATIEAARAGEHGKGFGVVANEIRLLADQTKHSAGQITGLIKSMTEAAQSAAKLVGEGKKGADKGFSQVKKTEDIFAQLWSSSELNQEAASRLMEASREAQLRSNEVRKEFQKLVQQLNA</sequence>
<dbReference type="InterPro" id="IPR004089">
    <property type="entry name" value="MCPsignal_dom"/>
</dbReference>
<evidence type="ECO:0000256" key="2">
    <source>
        <dbReference type="ARBA" id="ARBA00029447"/>
    </source>
</evidence>
<protein>
    <submittedName>
        <fullName evidence="5">CBS domain-containing protein</fullName>
    </submittedName>
</protein>
<gene>
    <name evidence="5" type="ORF">HH215_12605</name>
</gene>
<dbReference type="AlphaFoldDB" id="A0A7Z2VIQ1"/>
<evidence type="ECO:0000256" key="3">
    <source>
        <dbReference type="PROSITE-ProRule" id="PRU00284"/>
    </source>
</evidence>
<name>A0A7Z2VIQ1_9BACL</name>
<dbReference type="Pfam" id="PF00015">
    <property type="entry name" value="MCPsignal"/>
    <property type="match status" value="1"/>
</dbReference>
<evidence type="ECO:0000256" key="1">
    <source>
        <dbReference type="ARBA" id="ARBA00023224"/>
    </source>
</evidence>
<dbReference type="EMBL" id="CP051680">
    <property type="protein sequence ID" value="QJD83938.1"/>
    <property type="molecule type" value="Genomic_DNA"/>
</dbReference>
<comment type="similarity">
    <text evidence="2">Belongs to the methyl-accepting chemotaxis (MCP) protein family.</text>
</comment>
<dbReference type="GO" id="GO:0004888">
    <property type="term" value="F:transmembrane signaling receptor activity"/>
    <property type="evidence" value="ECO:0007669"/>
    <property type="project" value="InterPro"/>
</dbReference>
<accession>A0A7Z2VIQ1</accession>
<dbReference type="InterPro" id="IPR004090">
    <property type="entry name" value="Chemotax_Me-accpt_rcpt"/>
</dbReference>
<dbReference type="SUPFAM" id="SSF58104">
    <property type="entry name" value="Methyl-accepting chemotaxis protein (MCP) signaling domain"/>
    <property type="match status" value="1"/>
</dbReference>
<dbReference type="SUPFAM" id="SSF54631">
    <property type="entry name" value="CBS-domain pair"/>
    <property type="match status" value="1"/>
</dbReference>
<dbReference type="GO" id="GO:0016020">
    <property type="term" value="C:membrane"/>
    <property type="evidence" value="ECO:0007669"/>
    <property type="project" value="InterPro"/>
</dbReference>
<keyword evidence="1 3" id="KW-0807">Transducer</keyword>
<keyword evidence="6" id="KW-1185">Reference proteome</keyword>